<evidence type="ECO:0000313" key="5">
    <source>
        <dbReference type="Proteomes" id="UP000185860"/>
    </source>
</evidence>
<dbReference type="PROSITE" id="PS50110">
    <property type="entry name" value="RESPONSE_REGULATORY"/>
    <property type="match status" value="1"/>
</dbReference>
<dbReference type="Pfam" id="PF00072">
    <property type="entry name" value="Response_reg"/>
    <property type="match status" value="1"/>
</dbReference>
<dbReference type="SMART" id="SM00448">
    <property type="entry name" value="REC"/>
    <property type="match status" value="1"/>
</dbReference>
<keyword evidence="1 2" id="KW-0597">Phosphoprotein</keyword>
<dbReference type="InterPro" id="IPR001789">
    <property type="entry name" value="Sig_transdc_resp-reg_receiver"/>
</dbReference>
<dbReference type="SUPFAM" id="SSF52172">
    <property type="entry name" value="CheY-like"/>
    <property type="match status" value="1"/>
</dbReference>
<dbReference type="Gene3D" id="3.40.50.2300">
    <property type="match status" value="1"/>
</dbReference>
<evidence type="ECO:0000259" key="3">
    <source>
        <dbReference type="PROSITE" id="PS50110"/>
    </source>
</evidence>
<name>A0A1U7II86_9CYAN</name>
<evidence type="ECO:0000256" key="2">
    <source>
        <dbReference type="PROSITE-ProRule" id="PRU00169"/>
    </source>
</evidence>
<dbReference type="AlphaFoldDB" id="A0A1U7II86"/>
<gene>
    <name evidence="4" type="ORF">NIES2119_15345</name>
</gene>
<dbReference type="Proteomes" id="UP000185860">
    <property type="component" value="Unassembled WGS sequence"/>
</dbReference>
<accession>A0A1U7II86</accession>
<dbReference type="STRING" id="454136.NIES2119_15345"/>
<organism evidence="4 5">
    <name type="scientific">[Phormidium ambiguum] IAM M-71</name>
    <dbReference type="NCBI Taxonomy" id="454136"/>
    <lineage>
        <taxon>Bacteria</taxon>
        <taxon>Bacillati</taxon>
        <taxon>Cyanobacteriota</taxon>
        <taxon>Cyanophyceae</taxon>
        <taxon>Oscillatoriophycideae</taxon>
        <taxon>Aerosakkonematales</taxon>
        <taxon>Aerosakkonemataceae</taxon>
        <taxon>Floridanema</taxon>
    </lineage>
</organism>
<comment type="caution">
    <text evidence="4">The sequence shown here is derived from an EMBL/GenBank/DDBJ whole genome shotgun (WGS) entry which is preliminary data.</text>
</comment>
<dbReference type="OrthoDB" id="487748at2"/>
<feature type="modified residue" description="4-aspartylphosphate" evidence="2">
    <location>
        <position position="55"/>
    </location>
</feature>
<dbReference type="InterPro" id="IPR050595">
    <property type="entry name" value="Bact_response_regulator"/>
</dbReference>
<dbReference type="PANTHER" id="PTHR44591:SF22">
    <property type="entry name" value="CHEY SUBFAMILY"/>
    <property type="match status" value="1"/>
</dbReference>
<dbReference type="PANTHER" id="PTHR44591">
    <property type="entry name" value="STRESS RESPONSE REGULATOR PROTEIN 1"/>
    <property type="match status" value="1"/>
</dbReference>
<sequence>MATKRILIIDDDFGIRKIVQISLETVAQWDVILAASGIEGIEVAQAELPDAILLDVMMPGIDGITTLERIRANPAIQEIPVILLTAKAQPKEQQLFAELQVTGVITKPFTATDLVDQIRSLLKWQD</sequence>
<dbReference type="CDD" id="cd17552">
    <property type="entry name" value="REC_RR468-like"/>
    <property type="match status" value="1"/>
</dbReference>
<dbReference type="InterPro" id="IPR011006">
    <property type="entry name" value="CheY-like_superfamily"/>
</dbReference>
<evidence type="ECO:0000313" key="4">
    <source>
        <dbReference type="EMBL" id="OKH36797.1"/>
    </source>
</evidence>
<dbReference type="GO" id="GO:0000160">
    <property type="term" value="P:phosphorelay signal transduction system"/>
    <property type="evidence" value="ECO:0007669"/>
    <property type="project" value="InterPro"/>
</dbReference>
<dbReference type="EMBL" id="MRCE01000014">
    <property type="protein sequence ID" value="OKH36797.1"/>
    <property type="molecule type" value="Genomic_DNA"/>
</dbReference>
<dbReference type="RefSeq" id="WP_073594373.1">
    <property type="nucleotide sequence ID" value="NZ_MRCE01000014.1"/>
</dbReference>
<feature type="domain" description="Response regulatory" evidence="3">
    <location>
        <begin position="5"/>
        <end position="122"/>
    </location>
</feature>
<reference evidence="4 5" key="1">
    <citation type="submission" date="2016-11" db="EMBL/GenBank/DDBJ databases">
        <title>Draft Genome Sequences of Nine Cyanobacterial Strains from Diverse Habitats.</title>
        <authorList>
            <person name="Zhu T."/>
            <person name="Hou S."/>
            <person name="Lu X."/>
            <person name="Hess W.R."/>
        </authorList>
    </citation>
    <scope>NUCLEOTIDE SEQUENCE [LARGE SCALE GENOMIC DNA]</scope>
    <source>
        <strain evidence="4 5">IAM M-71</strain>
    </source>
</reference>
<proteinExistence type="predicted"/>
<evidence type="ECO:0000256" key="1">
    <source>
        <dbReference type="ARBA" id="ARBA00022553"/>
    </source>
</evidence>
<protein>
    <submittedName>
        <fullName evidence="4">Two-component system response regulator</fullName>
    </submittedName>
</protein>